<dbReference type="EMBL" id="KR872938">
    <property type="protein sequence ID" value="ALP29887.1"/>
    <property type="molecule type" value="Genomic_DNA"/>
</dbReference>
<dbReference type="Gene3D" id="1.10.287.90">
    <property type="match status" value="1"/>
</dbReference>
<dbReference type="GeneID" id="26521423"/>
<protein>
    <recommendedName>
        <fullName evidence="3">Cytochrome c oxidase subunit 2</fullName>
    </recommendedName>
    <alternativeName>
        <fullName evidence="6">Cytochrome c oxidase polypeptide II</fullName>
    </alternativeName>
</protein>
<keyword evidence="11" id="KW-0496">Mitochondrion</keyword>
<keyword evidence="4 9" id="KW-0812">Transmembrane</keyword>
<reference evidence="11" key="1">
    <citation type="journal article" date="2015" name="Mitochondrial DNA">
        <title>The complete mitochondrial genome of Neopanorpa pulchra (Mecoptera: Panorpidae).</title>
        <authorList>
            <person name="Li W."/>
            <person name="Zhang G."/>
            <person name="Wen X."/>
            <person name="Wang Q."/>
            <person name="Chen G."/>
        </authorList>
    </citation>
    <scope>NUCLEOTIDE SEQUENCE</scope>
</reference>
<reference evidence="11" key="2">
    <citation type="submission" date="2015-05" db="EMBL/GenBank/DDBJ databases">
        <authorList>
            <person name="Wang D.B."/>
            <person name="Wang M."/>
        </authorList>
    </citation>
    <scope>NUCLEOTIDE SEQUENCE</scope>
</reference>
<dbReference type="SUPFAM" id="SSF81464">
    <property type="entry name" value="Cytochrome c oxidase subunit II-like, transmembrane region"/>
    <property type="match status" value="1"/>
</dbReference>
<dbReference type="InterPro" id="IPR036257">
    <property type="entry name" value="Cyt_c_oxidase_su2_TM_sf"/>
</dbReference>
<feature type="domain" description="Cytochrome oxidase subunit II transmembrane region profile" evidence="10">
    <location>
        <begin position="1"/>
        <end position="115"/>
    </location>
</feature>
<name>A0A0U2RS00_9NEOP</name>
<dbReference type="Pfam" id="PF02790">
    <property type="entry name" value="COX2_TM"/>
    <property type="match status" value="1"/>
</dbReference>
<evidence type="ECO:0000256" key="1">
    <source>
        <dbReference type="ARBA" id="ARBA00004141"/>
    </source>
</evidence>
<dbReference type="RefSeq" id="YP_009192630.1">
    <property type="nucleotide sequence ID" value="NC_028722.1"/>
</dbReference>
<geneLocation type="mitochondrion" evidence="11"/>
<dbReference type="GO" id="GO:0004129">
    <property type="term" value="F:cytochrome-c oxidase activity"/>
    <property type="evidence" value="ECO:0007669"/>
    <property type="project" value="UniProtKB-EC"/>
</dbReference>
<feature type="region of interest" description="Disordered" evidence="8">
    <location>
        <begin position="162"/>
        <end position="183"/>
    </location>
</feature>
<dbReference type="AlphaFoldDB" id="A0A0U2RS00"/>
<comment type="similarity">
    <text evidence="2">Belongs to the cytochrome c oxidase subunit 2 family.</text>
</comment>
<evidence type="ECO:0000256" key="9">
    <source>
        <dbReference type="SAM" id="Phobius"/>
    </source>
</evidence>
<dbReference type="PROSITE" id="PS50999">
    <property type="entry name" value="COX2_TM"/>
    <property type="match status" value="1"/>
</dbReference>
<evidence type="ECO:0000256" key="7">
    <source>
        <dbReference type="ARBA" id="ARBA00049512"/>
    </source>
</evidence>
<evidence type="ECO:0000256" key="4">
    <source>
        <dbReference type="ARBA" id="ARBA00022692"/>
    </source>
</evidence>
<evidence type="ECO:0000256" key="8">
    <source>
        <dbReference type="SAM" id="MobiDB-lite"/>
    </source>
</evidence>
<feature type="transmembrane region" description="Helical" evidence="9">
    <location>
        <begin position="27"/>
        <end position="46"/>
    </location>
</feature>
<dbReference type="CTD" id="4513"/>
<evidence type="ECO:0000259" key="10">
    <source>
        <dbReference type="PROSITE" id="PS50999"/>
    </source>
</evidence>
<keyword evidence="5 9" id="KW-0472">Membrane</keyword>
<comment type="catalytic activity">
    <reaction evidence="7">
        <text>4 Fe(II)-[cytochrome c] + O2 + 8 H(+)(in) = 4 Fe(III)-[cytochrome c] + 2 H2O + 4 H(+)(out)</text>
        <dbReference type="Rhea" id="RHEA:11436"/>
        <dbReference type="Rhea" id="RHEA-COMP:10350"/>
        <dbReference type="Rhea" id="RHEA-COMP:14399"/>
        <dbReference type="ChEBI" id="CHEBI:15377"/>
        <dbReference type="ChEBI" id="CHEBI:15378"/>
        <dbReference type="ChEBI" id="CHEBI:15379"/>
        <dbReference type="ChEBI" id="CHEBI:29033"/>
        <dbReference type="ChEBI" id="CHEBI:29034"/>
        <dbReference type="EC" id="7.1.1.9"/>
    </reaction>
    <physiologicalReaction direction="left-to-right" evidence="7">
        <dbReference type="Rhea" id="RHEA:11437"/>
    </physiologicalReaction>
</comment>
<gene>
    <name evidence="11" type="primary">COX2</name>
</gene>
<dbReference type="GO" id="GO:0022900">
    <property type="term" value="P:electron transport chain"/>
    <property type="evidence" value="ECO:0007669"/>
    <property type="project" value="InterPro"/>
</dbReference>
<sequence>MATWLNMSLQDGASPIMEQLVFFHDHVLMIMLMITTTVSYMMITLIRKQTNQTIHTSSTNNWNHMNHCTCNHPCIHRHTIPTTSLPNSRSPQPSINAKSSWTPMMLKMWMLSLHKASVRLMYNPASSTTSKNIPTTSHGQPNRPTYKLTYPINRYSSSCPTLMNNPKTGGKNSRHTSTTKPNKILNQSSWYPLRTVLSNLRSKPQIHAHYNWKSTSKKLHYWVSKMSE</sequence>
<dbReference type="GO" id="GO:0016020">
    <property type="term" value="C:membrane"/>
    <property type="evidence" value="ECO:0007669"/>
    <property type="project" value="UniProtKB-SubCell"/>
</dbReference>
<evidence type="ECO:0000313" key="11">
    <source>
        <dbReference type="EMBL" id="ALP29887.1"/>
    </source>
</evidence>
<accession>A0A0U2RS00</accession>
<comment type="subcellular location">
    <subcellularLocation>
        <location evidence="1">Membrane</location>
        <topology evidence="1">Multi-pass membrane protein</topology>
    </subcellularLocation>
</comment>
<dbReference type="InterPro" id="IPR011759">
    <property type="entry name" value="Cyt_c_oxidase_su2_TM_dom"/>
</dbReference>
<organism evidence="11">
    <name type="scientific">Coptotermes testaceus</name>
    <dbReference type="NCBI Taxonomy" id="280681"/>
    <lineage>
        <taxon>Eukaryota</taxon>
        <taxon>Metazoa</taxon>
        <taxon>Ecdysozoa</taxon>
        <taxon>Arthropoda</taxon>
        <taxon>Hexapoda</taxon>
        <taxon>Insecta</taxon>
        <taxon>Pterygota</taxon>
        <taxon>Neoptera</taxon>
        <taxon>Polyneoptera</taxon>
        <taxon>Dictyoptera</taxon>
        <taxon>Blattodea</taxon>
        <taxon>Blattoidea</taxon>
        <taxon>Termitoidae</taxon>
        <taxon>Rhinotermitidae</taxon>
        <taxon>Coptotermes</taxon>
    </lineage>
</organism>
<evidence type="ECO:0000256" key="6">
    <source>
        <dbReference type="ARBA" id="ARBA00031389"/>
    </source>
</evidence>
<proteinExistence type="inferred from homology"/>
<evidence type="ECO:0000256" key="2">
    <source>
        <dbReference type="ARBA" id="ARBA00007866"/>
    </source>
</evidence>
<evidence type="ECO:0000256" key="5">
    <source>
        <dbReference type="ARBA" id="ARBA00023136"/>
    </source>
</evidence>
<keyword evidence="9" id="KW-1133">Transmembrane helix</keyword>
<evidence type="ECO:0000256" key="3">
    <source>
        <dbReference type="ARBA" id="ARBA00015946"/>
    </source>
</evidence>